<evidence type="ECO:0000256" key="1">
    <source>
        <dbReference type="SAM" id="Phobius"/>
    </source>
</evidence>
<name>A0AAV9KY49_9SOLN</name>
<reference evidence="3 4" key="1">
    <citation type="submission" date="2023-10" db="EMBL/GenBank/DDBJ databases">
        <title>Genome-Wide Identification Analysis in wild type Solanum Pinnatisectum Reveals Some Genes Defensing Phytophthora Infestans.</title>
        <authorList>
            <person name="Sun C."/>
        </authorList>
    </citation>
    <scope>NUCLEOTIDE SEQUENCE [LARGE SCALE GENOMIC DNA]</scope>
    <source>
        <strain evidence="3">LQN</strain>
        <tissue evidence="3">Leaf</tissue>
    </source>
</reference>
<gene>
    <name evidence="3" type="ORF">R3W88_016714</name>
</gene>
<dbReference type="Pfam" id="PF23310">
    <property type="entry name" value="TPR_27"/>
    <property type="match status" value="1"/>
</dbReference>
<keyword evidence="1" id="KW-1133">Transmembrane helix</keyword>
<dbReference type="SUPFAM" id="SSF81383">
    <property type="entry name" value="F-box domain"/>
    <property type="match status" value="1"/>
</dbReference>
<keyword evidence="1" id="KW-0812">Transmembrane</keyword>
<dbReference type="SUPFAM" id="SSF81901">
    <property type="entry name" value="HCP-like"/>
    <property type="match status" value="1"/>
</dbReference>
<dbReference type="Proteomes" id="UP001311915">
    <property type="component" value="Unassembled WGS sequence"/>
</dbReference>
<evidence type="ECO:0000313" key="3">
    <source>
        <dbReference type="EMBL" id="KAK4718376.1"/>
    </source>
</evidence>
<comment type="caution">
    <text evidence="3">The sequence shown here is derived from an EMBL/GenBank/DDBJ whole genome shotgun (WGS) entry which is preliminary data.</text>
</comment>
<keyword evidence="4" id="KW-1185">Reference proteome</keyword>
<evidence type="ECO:0000313" key="4">
    <source>
        <dbReference type="Proteomes" id="UP001311915"/>
    </source>
</evidence>
<organism evidence="3 4">
    <name type="scientific">Solanum pinnatisectum</name>
    <name type="common">tansyleaf nightshade</name>
    <dbReference type="NCBI Taxonomy" id="50273"/>
    <lineage>
        <taxon>Eukaryota</taxon>
        <taxon>Viridiplantae</taxon>
        <taxon>Streptophyta</taxon>
        <taxon>Embryophyta</taxon>
        <taxon>Tracheophyta</taxon>
        <taxon>Spermatophyta</taxon>
        <taxon>Magnoliopsida</taxon>
        <taxon>eudicotyledons</taxon>
        <taxon>Gunneridae</taxon>
        <taxon>Pentapetalae</taxon>
        <taxon>asterids</taxon>
        <taxon>lamiids</taxon>
        <taxon>Solanales</taxon>
        <taxon>Solanaceae</taxon>
        <taxon>Solanoideae</taxon>
        <taxon>Solaneae</taxon>
        <taxon>Solanum</taxon>
    </lineage>
</organism>
<dbReference type="InterPro" id="IPR036047">
    <property type="entry name" value="F-box-like_dom_sf"/>
</dbReference>
<dbReference type="PANTHER" id="PTHR33784:SF10">
    <property type="entry name" value="F-BOX PROTEIN"/>
    <property type="match status" value="1"/>
</dbReference>
<dbReference type="InterPro" id="IPR001810">
    <property type="entry name" value="F-box_dom"/>
</dbReference>
<dbReference type="InterPro" id="IPR057136">
    <property type="entry name" value="At2g35280_TPR_dom"/>
</dbReference>
<feature type="domain" description="F-box" evidence="2">
    <location>
        <begin position="28"/>
        <end position="77"/>
    </location>
</feature>
<feature type="transmembrane region" description="Helical" evidence="1">
    <location>
        <begin position="142"/>
        <end position="160"/>
    </location>
</feature>
<dbReference type="AlphaFoldDB" id="A0AAV9KY49"/>
<dbReference type="InterPro" id="IPR040338">
    <property type="entry name" value="At1g67623-like"/>
</dbReference>
<protein>
    <recommendedName>
        <fullName evidence="2">F-box domain-containing protein</fullName>
    </recommendedName>
</protein>
<dbReference type="PANTHER" id="PTHR33784">
    <property type="entry name" value="OS05G0482100 PROTEIN"/>
    <property type="match status" value="1"/>
</dbReference>
<proteinExistence type="predicted"/>
<sequence length="261" mass="30157">MVISRHSKKITKIRGTRNNKLIMKENFSSAIESLPNELLTEIVARLASTSFKNYINAKLSCKVFHEVANERYVYQNATLAEFSIEPSWEKENQEKINKVASFLELCRECGNTEALYRKGVMDFFKDDMPELASEFLKRAAKGGHIGAFYVIGIIMVFMGGEFKQKGVKLIGNMKKTKQLRKITRECRKKLIEILTHIWVKNSLVLGQRPNRCTIQHQRIRRNGWPHDSEDEDEDMNVHCDACSCDVEIDHLINVLPKVDMY</sequence>
<keyword evidence="1" id="KW-0472">Membrane</keyword>
<accession>A0AAV9KY49</accession>
<dbReference type="PROSITE" id="PS50181">
    <property type="entry name" value="FBOX"/>
    <property type="match status" value="1"/>
</dbReference>
<evidence type="ECO:0000259" key="2">
    <source>
        <dbReference type="PROSITE" id="PS50181"/>
    </source>
</evidence>
<dbReference type="EMBL" id="JAWPEI010000008">
    <property type="protein sequence ID" value="KAK4718376.1"/>
    <property type="molecule type" value="Genomic_DNA"/>
</dbReference>